<protein>
    <recommendedName>
        <fullName evidence="5">UvrD-like helicase C-terminal domain-containing protein</fullName>
    </recommendedName>
</protein>
<dbReference type="AlphaFoldDB" id="A0A383D130"/>
<dbReference type="InterPro" id="IPR000212">
    <property type="entry name" value="DNA_helicase_UvrD/REP"/>
</dbReference>
<keyword evidence="3" id="KW-0347">Helicase</keyword>
<dbReference type="GO" id="GO:0016787">
    <property type="term" value="F:hydrolase activity"/>
    <property type="evidence" value="ECO:0007669"/>
    <property type="project" value="UniProtKB-KW"/>
</dbReference>
<organism evidence="6">
    <name type="scientific">marine metagenome</name>
    <dbReference type="NCBI Taxonomy" id="408172"/>
    <lineage>
        <taxon>unclassified sequences</taxon>
        <taxon>metagenomes</taxon>
        <taxon>ecological metagenomes</taxon>
    </lineage>
</organism>
<dbReference type="Gene3D" id="1.10.486.10">
    <property type="entry name" value="PCRA, domain 4"/>
    <property type="match status" value="1"/>
</dbReference>
<dbReference type="EMBL" id="UINC01213465">
    <property type="protein sequence ID" value="SVE38246.1"/>
    <property type="molecule type" value="Genomic_DNA"/>
</dbReference>
<evidence type="ECO:0000256" key="1">
    <source>
        <dbReference type="ARBA" id="ARBA00022741"/>
    </source>
</evidence>
<dbReference type="GO" id="GO:0000725">
    <property type="term" value="P:recombinational repair"/>
    <property type="evidence" value="ECO:0007669"/>
    <property type="project" value="TreeGrafter"/>
</dbReference>
<evidence type="ECO:0000256" key="3">
    <source>
        <dbReference type="ARBA" id="ARBA00022806"/>
    </source>
</evidence>
<evidence type="ECO:0000259" key="5">
    <source>
        <dbReference type="PROSITE" id="PS51217"/>
    </source>
</evidence>
<dbReference type="PANTHER" id="PTHR11070:SF3">
    <property type="entry name" value="DNA 3'-5' HELICASE"/>
    <property type="match status" value="1"/>
</dbReference>
<dbReference type="GO" id="GO:0003677">
    <property type="term" value="F:DNA binding"/>
    <property type="evidence" value="ECO:0007669"/>
    <property type="project" value="InterPro"/>
</dbReference>
<feature type="non-terminal residue" evidence="6">
    <location>
        <position position="237"/>
    </location>
</feature>
<feature type="non-terminal residue" evidence="6">
    <location>
        <position position="1"/>
    </location>
</feature>
<dbReference type="InterPro" id="IPR027417">
    <property type="entry name" value="P-loop_NTPase"/>
</dbReference>
<dbReference type="GO" id="GO:0043138">
    <property type="term" value="F:3'-5' DNA helicase activity"/>
    <property type="evidence" value="ECO:0007669"/>
    <property type="project" value="TreeGrafter"/>
</dbReference>
<keyword evidence="4" id="KW-0067">ATP-binding</keyword>
<dbReference type="PROSITE" id="PS51217">
    <property type="entry name" value="UVRD_HELICASE_CTER"/>
    <property type="match status" value="1"/>
</dbReference>
<evidence type="ECO:0000256" key="2">
    <source>
        <dbReference type="ARBA" id="ARBA00022801"/>
    </source>
</evidence>
<dbReference type="GO" id="GO:0005524">
    <property type="term" value="F:ATP binding"/>
    <property type="evidence" value="ECO:0007669"/>
    <property type="project" value="UniProtKB-KW"/>
</dbReference>
<dbReference type="SUPFAM" id="SSF52540">
    <property type="entry name" value="P-loop containing nucleoside triphosphate hydrolases"/>
    <property type="match status" value="1"/>
</dbReference>
<gene>
    <name evidence="6" type="ORF">METZ01_LOCUS491100</name>
</gene>
<evidence type="ECO:0000256" key="4">
    <source>
        <dbReference type="ARBA" id="ARBA00022840"/>
    </source>
</evidence>
<sequence length="237" mass="26446">RSHFHALELQLEFTRRNIPFVLTSGIRFFEQAHVKDVAAYLKLLVNPGDELAFKRIVLMLPGIGAKSAAKLWAVFKACLTKEITQPPSLAKALRDITGQAPKKAALGWEQFAETLDQLEEEQAKGPGHLIRMVVAAGYEDYLQDKFPNYYARLEDLEQVAGFAGQYDTTEEFLSEVTLLTNLDTETQRDAGPDPEQIQLSTIHQAKGLEFDVVFVMMLCDGLFPSSRAIESPGGEEE</sequence>
<proteinExistence type="predicted"/>
<keyword evidence="2" id="KW-0378">Hydrolase</keyword>
<dbReference type="PANTHER" id="PTHR11070">
    <property type="entry name" value="UVRD / RECB / PCRA DNA HELICASE FAMILY MEMBER"/>
    <property type="match status" value="1"/>
</dbReference>
<evidence type="ECO:0000313" key="6">
    <source>
        <dbReference type="EMBL" id="SVE38246.1"/>
    </source>
</evidence>
<reference evidence="6" key="1">
    <citation type="submission" date="2018-05" db="EMBL/GenBank/DDBJ databases">
        <authorList>
            <person name="Lanie J.A."/>
            <person name="Ng W.-L."/>
            <person name="Kazmierczak K.M."/>
            <person name="Andrzejewski T.M."/>
            <person name="Davidsen T.M."/>
            <person name="Wayne K.J."/>
            <person name="Tettelin H."/>
            <person name="Glass J.I."/>
            <person name="Rusch D."/>
            <person name="Podicherti R."/>
            <person name="Tsui H.-C.T."/>
            <person name="Winkler M.E."/>
        </authorList>
    </citation>
    <scope>NUCLEOTIDE SEQUENCE</scope>
</reference>
<name>A0A383D130_9ZZZZ</name>
<keyword evidence="1" id="KW-0547">Nucleotide-binding</keyword>
<dbReference type="GO" id="GO:0005829">
    <property type="term" value="C:cytosol"/>
    <property type="evidence" value="ECO:0007669"/>
    <property type="project" value="TreeGrafter"/>
</dbReference>
<dbReference type="InterPro" id="IPR014017">
    <property type="entry name" value="DNA_helicase_UvrD-like_C"/>
</dbReference>
<dbReference type="Pfam" id="PF13361">
    <property type="entry name" value="UvrD_C"/>
    <property type="match status" value="1"/>
</dbReference>
<dbReference type="Gene3D" id="3.40.50.300">
    <property type="entry name" value="P-loop containing nucleotide triphosphate hydrolases"/>
    <property type="match status" value="1"/>
</dbReference>
<accession>A0A383D130</accession>
<feature type="domain" description="UvrD-like helicase C-terminal" evidence="5">
    <location>
        <begin position="1"/>
        <end position="207"/>
    </location>
</feature>